<organism evidence="1 2">
    <name type="scientific">Trichoderma gamsii</name>
    <dbReference type="NCBI Taxonomy" id="398673"/>
    <lineage>
        <taxon>Eukaryota</taxon>
        <taxon>Fungi</taxon>
        <taxon>Dikarya</taxon>
        <taxon>Ascomycota</taxon>
        <taxon>Pezizomycotina</taxon>
        <taxon>Sordariomycetes</taxon>
        <taxon>Hypocreomycetidae</taxon>
        <taxon>Hypocreales</taxon>
        <taxon>Hypocreaceae</taxon>
        <taxon>Trichoderma</taxon>
    </lineage>
</organism>
<accession>A0A2K0T1F8</accession>
<reference evidence="1 2" key="1">
    <citation type="submission" date="2017-02" db="EMBL/GenBank/DDBJ databases">
        <title>Genomes of Trichoderma spp. with biocontrol activity.</title>
        <authorList>
            <person name="Gardiner D."/>
            <person name="Kazan K."/>
            <person name="Vos C."/>
            <person name="Harvey P."/>
        </authorList>
    </citation>
    <scope>NUCLEOTIDE SEQUENCE [LARGE SCALE GENOMIC DNA]</scope>
    <source>
        <strain evidence="1 2">A5MH</strain>
    </source>
</reference>
<dbReference type="Pfam" id="PF06764">
    <property type="entry name" value="DUF1223"/>
    <property type="match status" value="1"/>
</dbReference>
<comment type="caution">
    <text evidence="1">The sequence shown here is derived from an EMBL/GenBank/DDBJ whole genome shotgun (WGS) entry which is preliminary data.</text>
</comment>
<dbReference type="SUPFAM" id="SSF52833">
    <property type="entry name" value="Thioredoxin-like"/>
    <property type="match status" value="1"/>
</dbReference>
<proteinExistence type="predicted"/>
<name>A0A2K0T1F8_9HYPO</name>
<dbReference type="PANTHER" id="PTHR36057">
    <property type="match status" value="1"/>
</dbReference>
<dbReference type="PANTHER" id="PTHR36057:SF1">
    <property type="entry name" value="LIPOPROTEIN LIPID ATTACHMENT SITE-LIKE PROTEIN, PUTATIVE (DUF1223)-RELATED"/>
    <property type="match status" value="1"/>
</dbReference>
<dbReference type="InterPro" id="IPR036249">
    <property type="entry name" value="Thioredoxin-like_sf"/>
</dbReference>
<gene>
    <name evidence="1" type="ORF">TGAMA5MH_08775</name>
</gene>
<dbReference type="Proteomes" id="UP000236546">
    <property type="component" value="Unassembled WGS sequence"/>
</dbReference>
<evidence type="ECO:0008006" key="3">
    <source>
        <dbReference type="Google" id="ProtNLM"/>
    </source>
</evidence>
<dbReference type="OrthoDB" id="938668at2759"/>
<evidence type="ECO:0000313" key="1">
    <source>
        <dbReference type="EMBL" id="PNP39357.1"/>
    </source>
</evidence>
<protein>
    <recommendedName>
        <fullName evidence="3">DUF1223 domain-containing protein</fullName>
    </recommendedName>
</protein>
<dbReference type="EMBL" id="MTYH01000083">
    <property type="protein sequence ID" value="PNP39357.1"/>
    <property type="molecule type" value="Genomic_DNA"/>
</dbReference>
<dbReference type="AlphaFoldDB" id="A0A2K0T1F8"/>
<dbReference type="InterPro" id="IPR010634">
    <property type="entry name" value="DUF1223"/>
</dbReference>
<sequence length="261" mass="28412">MASLIRKLFRRKEPAPLVCSVALDDEGNPVGDHPDHVHTDACFVNFEPLAIAELFQSQSCQSCPPALPGIHAGTADPNVLLLTYPVTIFDHTGWKDTFSSLSNDSRQRAYAKRWARNNLFTPQVVVNGIVDGSGRQKEEIQALIQQGRDATKARDFHVYLDANDTEVRIDTDKQEAPPHEVSYIVYTQKDQVIKPAKGINKGKKIPHRHVVESVTKIGDWIGGNATWSLPAPRSALGPDQGAAVILTEGGLGGPIIAAAKV</sequence>
<evidence type="ECO:0000313" key="2">
    <source>
        <dbReference type="Proteomes" id="UP000236546"/>
    </source>
</evidence>